<keyword evidence="4" id="KW-1185">Reference proteome</keyword>
<dbReference type="Proteomes" id="UP000193870">
    <property type="component" value="Unassembled WGS sequence"/>
</dbReference>
<organism evidence="3 4">
    <name type="scientific">Palleronia marisminoris</name>
    <dbReference type="NCBI Taxonomy" id="315423"/>
    <lineage>
        <taxon>Bacteria</taxon>
        <taxon>Pseudomonadati</taxon>
        <taxon>Pseudomonadota</taxon>
        <taxon>Alphaproteobacteria</taxon>
        <taxon>Rhodobacterales</taxon>
        <taxon>Roseobacteraceae</taxon>
        <taxon>Palleronia</taxon>
    </lineage>
</organism>
<dbReference type="PANTHER" id="PTHR47515:SF1">
    <property type="entry name" value="BLR2054 PROTEIN"/>
    <property type="match status" value="1"/>
</dbReference>
<dbReference type="PANTHER" id="PTHR47515">
    <property type="entry name" value="LOW CALCIUM RESPONSE LOCUS PROTEIN T"/>
    <property type="match status" value="1"/>
</dbReference>
<dbReference type="STRING" id="315423.SAMN04488020_11943"/>
<sequence length="246" mass="27815">MGENPYRGAVRKFAPSPPKVLHIVLPEWLVRTVKYHIKQCDSMPRSPQVADFLSASRTWPEARLWLNDGSCIRLRPERPNHVPLSADCSAIACRAVGSCDFVESRTHDRRKFRMLNVIDAFTQELRAIVRHRSEVDGECDQDRPEAELDCGDRRASTDLFILRGVPGHVRSGDGPEFIAKAVRNWIAAVRAKTAFIEPGRPWENGYRESFNSKLRPSRQIAPQSPPGQRTSCWMARSSTPSLRLAS</sequence>
<evidence type="ECO:0000259" key="2">
    <source>
        <dbReference type="PROSITE" id="PS50994"/>
    </source>
</evidence>
<feature type="domain" description="Integrase catalytic" evidence="2">
    <location>
        <begin position="75"/>
        <end position="246"/>
    </location>
</feature>
<dbReference type="SUPFAM" id="SSF53098">
    <property type="entry name" value="Ribonuclease H-like"/>
    <property type="match status" value="1"/>
</dbReference>
<dbReference type="AlphaFoldDB" id="A0A1Y5TSB0"/>
<dbReference type="GO" id="GO:0003676">
    <property type="term" value="F:nucleic acid binding"/>
    <property type="evidence" value="ECO:0007669"/>
    <property type="project" value="InterPro"/>
</dbReference>
<reference evidence="3 4" key="1">
    <citation type="submission" date="2017-03" db="EMBL/GenBank/DDBJ databases">
        <authorList>
            <person name="Afonso C.L."/>
            <person name="Miller P.J."/>
            <person name="Scott M.A."/>
            <person name="Spackman E."/>
            <person name="Goraichik I."/>
            <person name="Dimitrov K.M."/>
            <person name="Suarez D.L."/>
            <person name="Swayne D.E."/>
        </authorList>
    </citation>
    <scope>NUCLEOTIDE SEQUENCE [LARGE SCALE GENOMIC DNA]</scope>
    <source>
        <strain evidence="3 4">CECT 7066</strain>
    </source>
</reference>
<accession>A0A1Y5TSB0</accession>
<dbReference type="InterPro" id="IPR036397">
    <property type="entry name" value="RNaseH_sf"/>
</dbReference>
<name>A0A1Y5TSB0_9RHOB</name>
<evidence type="ECO:0000256" key="1">
    <source>
        <dbReference type="SAM" id="MobiDB-lite"/>
    </source>
</evidence>
<dbReference type="Gene3D" id="3.30.420.10">
    <property type="entry name" value="Ribonuclease H-like superfamily/Ribonuclease H"/>
    <property type="match status" value="1"/>
</dbReference>
<gene>
    <name evidence="3" type="ORF">PAM7066_03633</name>
</gene>
<dbReference type="InterPro" id="IPR012337">
    <property type="entry name" value="RNaseH-like_sf"/>
</dbReference>
<protein>
    <submittedName>
        <fullName evidence="3">Integrase core domain protein</fullName>
    </submittedName>
</protein>
<dbReference type="InterPro" id="IPR001584">
    <property type="entry name" value="Integrase_cat-core"/>
</dbReference>
<proteinExistence type="predicted"/>
<evidence type="ECO:0000313" key="3">
    <source>
        <dbReference type="EMBL" id="SLN71061.1"/>
    </source>
</evidence>
<dbReference type="EMBL" id="FWFV01000018">
    <property type="protein sequence ID" value="SLN71061.1"/>
    <property type="molecule type" value="Genomic_DNA"/>
</dbReference>
<feature type="region of interest" description="Disordered" evidence="1">
    <location>
        <begin position="213"/>
        <end position="246"/>
    </location>
</feature>
<dbReference type="PROSITE" id="PS50994">
    <property type="entry name" value="INTEGRASE"/>
    <property type="match status" value="1"/>
</dbReference>
<dbReference type="GO" id="GO:0015074">
    <property type="term" value="P:DNA integration"/>
    <property type="evidence" value="ECO:0007669"/>
    <property type="project" value="InterPro"/>
</dbReference>
<evidence type="ECO:0000313" key="4">
    <source>
        <dbReference type="Proteomes" id="UP000193870"/>
    </source>
</evidence>